<keyword evidence="2" id="KW-0496">Mitochondrion</keyword>
<keyword evidence="1" id="KW-1133">Transmembrane helix</keyword>
<accession>A0A7D4VED6</accession>
<evidence type="ECO:0000313" key="2">
    <source>
        <dbReference type="EMBL" id="QKS32158.1"/>
    </source>
</evidence>
<organism evidence="2">
    <name type="scientific">Sphaerobolus stellatus</name>
    <dbReference type="NCBI Taxonomy" id="68786"/>
    <lineage>
        <taxon>Eukaryota</taxon>
        <taxon>Fungi</taxon>
        <taxon>Dikarya</taxon>
        <taxon>Basidiomycota</taxon>
        <taxon>Agaricomycotina</taxon>
        <taxon>Agaricomycetes</taxon>
        <taxon>Phallomycetidae</taxon>
        <taxon>Geastrales</taxon>
        <taxon>Sphaerobolaceae</taxon>
        <taxon>Sphaerobolus</taxon>
    </lineage>
</organism>
<keyword evidence="1" id="KW-0472">Membrane</keyword>
<dbReference type="EMBL" id="MT176429">
    <property type="protein sequence ID" value="QKS32158.1"/>
    <property type="molecule type" value="Genomic_DNA"/>
</dbReference>
<gene>
    <name evidence="2" type="primary">orf118</name>
</gene>
<name>A0A7D4VED6_9AGAM</name>
<geneLocation type="mitochondrion" evidence="2"/>
<sequence>MLSEGYCVIRVIIWTTLTIIGVIIIVPISYNNTQEQEPSYDNYNYWKSQVLSLVTSITVEFLQFIIGVIIVRIILLLNTTLPCPGGFGILPFVNISYSLLLTRGRGCLLLYHLSYYYH</sequence>
<proteinExistence type="predicted"/>
<keyword evidence="1" id="KW-0812">Transmembrane</keyword>
<reference evidence="2" key="1">
    <citation type="journal article" name="Front. Microbiol.">
        <title>The First Mitochondrial Genome for Geastrales (Sphaerobolus stellatus) Reveals Intron Dynamics and Large-Scale Gene Rearrangements of Basidiomycota.</title>
        <authorList>
            <person name="Ye J."/>
            <person name="Cheng J."/>
            <person name="Ren Y."/>
            <person name="Liao W."/>
            <person name="Li Q."/>
        </authorList>
    </citation>
    <scope>NUCLEOTIDE SEQUENCE</scope>
</reference>
<dbReference type="AlphaFoldDB" id="A0A7D4VED6"/>
<evidence type="ECO:0000256" key="1">
    <source>
        <dbReference type="SAM" id="Phobius"/>
    </source>
</evidence>
<feature type="transmembrane region" description="Helical" evidence="1">
    <location>
        <begin position="7"/>
        <end position="30"/>
    </location>
</feature>
<feature type="transmembrane region" description="Helical" evidence="1">
    <location>
        <begin position="50"/>
        <end position="77"/>
    </location>
</feature>
<protein>
    <submittedName>
        <fullName evidence="2">Uncharacterized protein</fullName>
    </submittedName>
</protein>